<dbReference type="InterPro" id="IPR020831">
    <property type="entry name" value="GlycerAld/Erythrose_P_DH"/>
</dbReference>
<dbReference type="SUPFAM" id="SSF51735">
    <property type="entry name" value="NAD(P)-binding Rossmann-fold domains"/>
    <property type="match status" value="1"/>
</dbReference>
<gene>
    <name evidence="8" type="primary">epd</name>
    <name evidence="8" type="ORF">GCM10025791_14260</name>
</gene>
<dbReference type="Gene3D" id="3.30.360.10">
    <property type="entry name" value="Dihydrodipicolinate Reductase, domain 2"/>
    <property type="match status" value="1"/>
</dbReference>
<feature type="active site" description="Nucleophile" evidence="3">
    <location>
        <position position="162"/>
    </location>
</feature>
<comment type="subunit">
    <text evidence="1">Homotetramer.</text>
</comment>
<keyword evidence="4" id="KW-0520">NAD</keyword>
<evidence type="ECO:0000256" key="2">
    <source>
        <dbReference type="ARBA" id="ARBA00023002"/>
    </source>
</evidence>
<dbReference type="EMBL" id="BAABLX010000009">
    <property type="protein sequence ID" value="GAA4937660.1"/>
    <property type="molecule type" value="Genomic_DNA"/>
</dbReference>
<dbReference type="InterPro" id="IPR036291">
    <property type="entry name" value="NAD(P)-bd_dom_sf"/>
</dbReference>
<evidence type="ECO:0000256" key="6">
    <source>
        <dbReference type="RuleBase" id="RU000397"/>
    </source>
</evidence>
<feature type="binding site" evidence="4">
    <location>
        <position position="326"/>
    </location>
    <ligand>
        <name>NAD(+)</name>
        <dbReference type="ChEBI" id="CHEBI:57540"/>
    </ligand>
</feature>
<dbReference type="PANTHER" id="PTHR43148">
    <property type="entry name" value="GLYCERALDEHYDE-3-PHOSPHATE DEHYDROGENASE 2"/>
    <property type="match status" value="1"/>
</dbReference>
<sequence length="346" mass="38180">MTIRLAINGYGRIGRCVLRALYQRGLTHSSTTDTPLKIVAINELADDKTIAHLTKFDSTHGPFQGSAQARDGKLWINDEPGITLLHQADISQLPWAELDIDLVLDCSGSGNERDLAEAHLNQGARRFIFSHPATAEVDATIVYGFNHQTLTGLERVISTGSCSTNCLIPVVDTLHRAFGINAGTTWTIHSAMHDQPVLDAYHDTDLRKTRSAFASIIPVDTGLDKGIERFLPELTGKFQSLAMRVPTMNVSAIDCALQLNTEVVADEVNQVLESAAQQRFAGVLGYVNEPVASCDFNHDPRSCIVDASQTRVAEGKLLALHLWFDNEWGYANRMIDVACFWARQWH</sequence>
<evidence type="ECO:0000313" key="9">
    <source>
        <dbReference type="Proteomes" id="UP001409585"/>
    </source>
</evidence>
<comment type="similarity">
    <text evidence="6">Belongs to the glyceraldehyde-3-phosphate dehydrogenase family.</text>
</comment>
<proteinExistence type="inferred from homology"/>
<feature type="binding site" evidence="4">
    <location>
        <position position="130"/>
    </location>
    <ligand>
        <name>NAD(+)</name>
        <dbReference type="ChEBI" id="CHEBI:57540"/>
    </ligand>
</feature>
<evidence type="ECO:0000256" key="5">
    <source>
        <dbReference type="PIRSR" id="PIRSR000149-4"/>
    </source>
</evidence>
<evidence type="ECO:0000313" key="8">
    <source>
        <dbReference type="EMBL" id="GAA4937660.1"/>
    </source>
</evidence>
<evidence type="ECO:0000259" key="7">
    <source>
        <dbReference type="SMART" id="SM00846"/>
    </source>
</evidence>
<keyword evidence="9" id="KW-1185">Reference proteome</keyword>
<dbReference type="Proteomes" id="UP001409585">
    <property type="component" value="Unassembled WGS sequence"/>
</dbReference>
<organism evidence="8 9">
    <name type="scientific">Halioxenophilus aromaticivorans</name>
    <dbReference type="NCBI Taxonomy" id="1306992"/>
    <lineage>
        <taxon>Bacteria</taxon>
        <taxon>Pseudomonadati</taxon>
        <taxon>Pseudomonadota</taxon>
        <taxon>Gammaproteobacteria</taxon>
        <taxon>Alteromonadales</taxon>
        <taxon>Alteromonadaceae</taxon>
        <taxon>Halioxenophilus</taxon>
    </lineage>
</organism>
<feature type="domain" description="Glyceraldehyde 3-phosphate dehydrogenase NAD(P) binding" evidence="7">
    <location>
        <begin position="3"/>
        <end position="162"/>
    </location>
</feature>
<dbReference type="Pfam" id="PF00044">
    <property type="entry name" value="Gp_dh_N"/>
    <property type="match status" value="1"/>
</dbReference>
<keyword evidence="2" id="KW-0560">Oxidoreductase</keyword>
<comment type="caution">
    <text evidence="8">The sequence shown here is derived from an EMBL/GenBank/DDBJ whole genome shotgun (WGS) entry which is preliminary data.</text>
</comment>
<dbReference type="PRINTS" id="PR00078">
    <property type="entry name" value="G3PDHDRGNASE"/>
</dbReference>
<protein>
    <submittedName>
        <fullName evidence="8">Erythrose-4-phosphate dehydrogenase</fullName>
    </submittedName>
</protein>
<dbReference type="RefSeq" id="WP_345419312.1">
    <property type="nucleotide sequence ID" value="NZ_AP031496.1"/>
</dbReference>
<dbReference type="PIRSF" id="PIRSF000149">
    <property type="entry name" value="GAP_DH"/>
    <property type="match status" value="1"/>
</dbReference>
<dbReference type="SMART" id="SM00846">
    <property type="entry name" value="Gp_dh_N"/>
    <property type="match status" value="1"/>
</dbReference>
<dbReference type="GO" id="GO:0016620">
    <property type="term" value="F:oxidoreductase activity, acting on the aldehyde or oxo group of donors, NAD or NADP as acceptor"/>
    <property type="evidence" value="ECO:0007669"/>
    <property type="project" value="InterPro"/>
</dbReference>
<reference evidence="9" key="1">
    <citation type="journal article" date="2019" name="Int. J. Syst. Evol. Microbiol.">
        <title>The Global Catalogue of Microorganisms (GCM) 10K type strain sequencing project: providing services to taxonomists for standard genome sequencing and annotation.</title>
        <authorList>
            <consortium name="The Broad Institute Genomics Platform"/>
            <consortium name="The Broad Institute Genome Sequencing Center for Infectious Disease"/>
            <person name="Wu L."/>
            <person name="Ma J."/>
        </authorList>
    </citation>
    <scope>NUCLEOTIDE SEQUENCE [LARGE SCALE GENOMIC DNA]</scope>
    <source>
        <strain evidence="9">JCM 19134</strain>
    </source>
</reference>
<accession>A0AAV3U0M7</accession>
<dbReference type="AlphaFoldDB" id="A0AAV3U0M7"/>
<dbReference type="GO" id="GO:0051287">
    <property type="term" value="F:NAD binding"/>
    <property type="evidence" value="ECO:0007669"/>
    <property type="project" value="InterPro"/>
</dbReference>
<evidence type="ECO:0000256" key="1">
    <source>
        <dbReference type="ARBA" id="ARBA00011881"/>
    </source>
</evidence>
<dbReference type="InterPro" id="IPR020828">
    <property type="entry name" value="GlycerAld_3-P_DH_NAD(P)-bd"/>
</dbReference>
<evidence type="ECO:0000256" key="3">
    <source>
        <dbReference type="PIRSR" id="PIRSR000149-1"/>
    </source>
</evidence>
<dbReference type="SUPFAM" id="SSF55347">
    <property type="entry name" value="Glyceraldehyde-3-phosphate dehydrogenase-like, C-terminal domain"/>
    <property type="match status" value="1"/>
</dbReference>
<dbReference type="InterPro" id="IPR020829">
    <property type="entry name" value="GlycerAld_3-P_DH_cat"/>
</dbReference>
<dbReference type="Pfam" id="PF02800">
    <property type="entry name" value="Gp_dh_C"/>
    <property type="match status" value="1"/>
</dbReference>
<dbReference type="FunFam" id="3.40.50.720:FF:000001">
    <property type="entry name" value="Glyceraldehyde-3-phosphate dehydrogenase"/>
    <property type="match status" value="1"/>
</dbReference>
<evidence type="ECO:0000256" key="4">
    <source>
        <dbReference type="PIRSR" id="PIRSR000149-3"/>
    </source>
</evidence>
<keyword evidence="4" id="KW-0547">Nucleotide-binding</keyword>
<name>A0AAV3U0M7_9ALTE</name>
<feature type="site" description="Activates thiol group during catalysis" evidence="5">
    <location>
        <position position="189"/>
    </location>
</feature>
<dbReference type="Gene3D" id="3.40.50.720">
    <property type="entry name" value="NAD(P)-binding Rossmann-like Domain"/>
    <property type="match status" value="1"/>
</dbReference>
<feature type="binding site" evidence="4">
    <location>
        <begin position="12"/>
        <end position="13"/>
    </location>
    <ligand>
        <name>NAD(+)</name>
        <dbReference type="ChEBI" id="CHEBI:57540"/>
    </ligand>
</feature>